<keyword evidence="4" id="KW-0812">Transmembrane</keyword>
<dbReference type="STRING" id="665118.SAMN02983003_1877"/>
<dbReference type="PRINTS" id="PR00368">
    <property type="entry name" value="FADPNR"/>
</dbReference>
<dbReference type="Pfam" id="PF07992">
    <property type="entry name" value="Pyr_redox_2"/>
    <property type="match status" value="2"/>
</dbReference>
<dbReference type="Proteomes" id="UP000183447">
    <property type="component" value="Unassembled WGS sequence"/>
</dbReference>
<evidence type="ECO:0000256" key="2">
    <source>
        <dbReference type="ARBA" id="ARBA00022630"/>
    </source>
</evidence>
<accession>A0A1K2HXT0</accession>
<name>A0A1K2HXT0_9HYPH</name>
<evidence type="ECO:0000259" key="5">
    <source>
        <dbReference type="Pfam" id="PF07992"/>
    </source>
</evidence>
<keyword evidence="2" id="KW-0285">Flavoprotein</keyword>
<feature type="domain" description="FAD/NAD(P)-binding" evidence="5">
    <location>
        <begin position="6"/>
        <end position="130"/>
    </location>
</feature>
<dbReference type="GO" id="GO:0016491">
    <property type="term" value="F:oxidoreductase activity"/>
    <property type="evidence" value="ECO:0007669"/>
    <property type="project" value="UniProtKB-KW"/>
</dbReference>
<dbReference type="InterPro" id="IPR036188">
    <property type="entry name" value="FAD/NAD-bd_sf"/>
</dbReference>
<dbReference type="EMBL" id="FPKU01000002">
    <property type="protein sequence ID" value="SFZ84204.1"/>
    <property type="molecule type" value="Genomic_DNA"/>
</dbReference>
<dbReference type="InterPro" id="IPR050097">
    <property type="entry name" value="Ferredoxin-NADP_redctase_2"/>
</dbReference>
<dbReference type="Gene3D" id="3.50.50.60">
    <property type="entry name" value="FAD/NAD(P)-binding domain"/>
    <property type="match status" value="2"/>
</dbReference>
<proteinExistence type="predicted"/>
<dbReference type="PANTHER" id="PTHR48105">
    <property type="entry name" value="THIOREDOXIN REDUCTASE 1-RELATED-RELATED"/>
    <property type="match status" value="1"/>
</dbReference>
<evidence type="ECO:0000256" key="4">
    <source>
        <dbReference type="SAM" id="Phobius"/>
    </source>
</evidence>
<feature type="domain" description="FAD/NAD(P)-binding" evidence="5">
    <location>
        <begin position="204"/>
        <end position="285"/>
    </location>
</feature>
<gene>
    <name evidence="6" type="ORF">SAMN02983003_1877</name>
</gene>
<dbReference type="AlphaFoldDB" id="A0A1K2HXT0"/>
<organism evidence="6 7">
    <name type="scientific">Devosia enhydra</name>
    <dbReference type="NCBI Taxonomy" id="665118"/>
    <lineage>
        <taxon>Bacteria</taxon>
        <taxon>Pseudomonadati</taxon>
        <taxon>Pseudomonadota</taxon>
        <taxon>Alphaproteobacteria</taxon>
        <taxon>Hyphomicrobiales</taxon>
        <taxon>Devosiaceae</taxon>
        <taxon>Devosia</taxon>
    </lineage>
</organism>
<dbReference type="SUPFAM" id="SSF51905">
    <property type="entry name" value="FAD/NAD(P)-binding domain"/>
    <property type="match status" value="1"/>
</dbReference>
<keyword evidence="3" id="KW-0560">Oxidoreductase</keyword>
<dbReference type="RefSeq" id="WP_084603419.1">
    <property type="nucleotide sequence ID" value="NZ_FPKU01000002.1"/>
</dbReference>
<protein>
    <recommendedName>
        <fullName evidence="1">Thioredoxin reductase</fullName>
    </recommendedName>
</protein>
<dbReference type="InterPro" id="IPR023753">
    <property type="entry name" value="FAD/NAD-binding_dom"/>
</dbReference>
<dbReference type="PRINTS" id="PR00469">
    <property type="entry name" value="PNDRDTASEII"/>
</dbReference>
<evidence type="ECO:0000256" key="3">
    <source>
        <dbReference type="ARBA" id="ARBA00023002"/>
    </source>
</evidence>
<reference evidence="6 7" key="1">
    <citation type="submission" date="2016-11" db="EMBL/GenBank/DDBJ databases">
        <authorList>
            <person name="Jaros S."/>
            <person name="Januszkiewicz K."/>
            <person name="Wedrychowicz H."/>
        </authorList>
    </citation>
    <scope>NUCLEOTIDE SEQUENCE [LARGE SCALE GENOMIC DNA]</scope>
    <source>
        <strain evidence="6 7">ATCC 23634</strain>
    </source>
</reference>
<dbReference type="OrthoDB" id="9786503at2"/>
<keyword evidence="4" id="KW-1133">Transmembrane helix</keyword>
<keyword evidence="4" id="KW-0472">Membrane</keyword>
<evidence type="ECO:0000313" key="7">
    <source>
        <dbReference type="Proteomes" id="UP000183447"/>
    </source>
</evidence>
<keyword evidence="7" id="KW-1185">Reference proteome</keyword>
<feature type="transmembrane region" description="Helical" evidence="4">
    <location>
        <begin position="6"/>
        <end position="24"/>
    </location>
</feature>
<sequence>MPEIDDVLVVGGSFAGLSAALPLLRARRRVRIVDGGLPRNRYSPEAHTVFGFDGVAPHDMLATARRQAQAYPTLSCEQDLVVAAERQGEVFAVTLESGAVRRARRILLAHGVSDQFPDLPGFRECWGLTVLHCPYCHGYEHADRHWGVMIDPAFLEHVLPLYREWTGRITVFSNGRPMGPEAEAVIARFAIPVIAAPVTDLLHTDGVIAAVRTSDGARHAVDVLFAPPPVRPSSPLAERLGCALKAGPLGPFVEVDAMGATSVSGVFAAGDLANPMQSVAGALGSGALAGAALHRSLLGF</sequence>
<evidence type="ECO:0000313" key="6">
    <source>
        <dbReference type="EMBL" id="SFZ84204.1"/>
    </source>
</evidence>
<evidence type="ECO:0000256" key="1">
    <source>
        <dbReference type="ARBA" id="ARBA00018719"/>
    </source>
</evidence>